<feature type="region of interest" description="Disordered" evidence="6">
    <location>
        <begin position="520"/>
        <end position="540"/>
    </location>
</feature>
<dbReference type="InterPro" id="IPR039241">
    <property type="entry name" value="Rrp9-like"/>
</dbReference>
<dbReference type="InterPro" id="IPR001680">
    <property type="entry name" value="WD40_rpt"/>
</dbReference>
<dbReference type="PROSITE" id="PS50082">
    <property type="entry name" value="WD_REPEATS_2"/>
    <property type="match status" value="4"/>
</dbReference>
<feature type="compositionally biased region" description="Acidic residues" evidence="6">
    <location>
        <begin position="65"/>
        <end position="78"/>
    </location>
</feature>
<dbReference type="InterPro" id="IPR036322">
    <property type="entry name" value="WD40_repeat_dom_sf"/>
</dbReference>
<dbReference type="FunFam" id="2.130.10.10:FF:000899">
    <property type="entry name" value="Chromosome 15, whole genome shotgun sequence"/>
    <property type="match status" value="1"/>
</dbReference>
<dbReference type="GO" id="GO:0034511">
    <property type="term" value="F:U3 snoRNA binding"/>
    <property type="evidence" value="ECO:0007669"/>
    <property type="project" value="InterPro"/>
</dbReference>
<dbReference type="EMBL" id="CAJMWR010004382">
    <property type="protein sequence ID" value="CAE6498858.1"/>
    <property type="molecule type" value="Genomic_DNA"/>
</dbReference>
<dbReference type="SUPFAM" id="SSF50978">
    <property type="entry name" value="WD40 repeat-like"/>
    <property type="match status" value="1"/>
</dbReference>
<feature type="region of interest" description="Disordered" evidence="6">
    <location>
        <begin position="1"/>
        <end position="82"/>
    </location>
</feature>
<reference evidence="7" key="1">
    <citation type="submission" date="2021-01" db="EMBL/GenBank/DDBJ databases">
        <authorList>
            <person name="Kaushik A."/>
        </authorList>
    </citation>
    <scope>NUCLEOTIDE SEQUENCE</scope>
    <source>
        <strain evidence="7">AG1-1A</strain>
    </source>
</reference>
<dbReference type="InterPro" id="IPR020472">
    <property type="entry name" value="WD40_PAC1"/>
</dbReference>
<feature type="region of interest" description="Disordered" evidence="6">
    <location>
        <begin position="353"/>
        <end position="384"/>
    </location>
</feature>
<dbReference type="Gene3D" id="2.130.10.10">
    <property type="entry name" value="YVTN repeat-like/Quinoprotein amine dehydrogenase"/>
    <property type="match status" value="2"/>
</dbReference>
<evidence type="ECO:0000256" key="1">
    <source>
        <dbReference type="ARBA" id="ARBA00004123"/>
    </source>
</evidence>
<evidence type="ECO:0000256" key="4">
    <source>
        <dbReference type="ARBA" id="ARBA00023242"/>
    </source>
</evidence>
<dbReference type="PANTHER" id="PTHR19865:SF0">
    <property type="entry name" value="U3 SMALL NUCLEOLAR RNA-INTERACTING PROTEIN 2"/>
    <property type="match status" value="1"/>
</dbReference>
<keyword evidence="3" id="KW-0677">Repeat</keyword>
<evidence type="ECO:0000256" key="5">
    <source>
        <dbReference type="PROSITE-ProRule" id="PRU00221"/>
    </source>
</evidence>
<dbReference type="GO" id="GO:0032040">
    <property type="term" value="C:small-subunit processome"/>
    <property type="evidence" value="ECO:0007669"/>
    <property type="project" value="TreeGrafter"/>
</dbReference>
<proteinExistence type="predicted"/>
<dbReference type="PROSITE" id="PS00678">
    <property type="entry name" value="WD_REPEATS_1"/>
    <property type="match status" value="1"/>
</dbReference>
<evidence type="ECO:0000256" key="6">
    <source>
        <dbReference type="SAM" id="MobiDB-lite"/>
    </source>
</evidence>
<evidence type="ECO:0000256" key="2">
    <source>
        <dbReference type="ARBA" id="ARBA00022574"/>
    </source>
</evidence>
<name>A0A8H3HBS7_9AGAM</name>
<comment type="caution">
    <text evidence="7">The sequence shown here is derived from an EMBL/GenBank/DDBJ whole genome shotgun (WGS) entry which is preliminary data.</text>
</comment>
<feature type="repeat" description="WD" evidence="5">
    <location>
        <begin position="256"/>
        <end position="289"/>
    </location>
</feature>
<feature type="compositionally biased region" description="Acidic residues" evidence="6">
    <location>
        <begin position="359"/>
        <end position="369"/>
    </location>
</feature>
<protein>
    <submittedName>
        <fullName evidence="7">Uncharacterized protein</fullName>
    </submittedName>
</protein>
<dbReference type="Proteomes" id="UP000663840">
    <property type="component" value="Unassembled WGS sequence"/>
</dbReference>
<dbReference type="SMART" id="SM00320">
    <property type="entry name" value="WD40"/>
    <property type="match status" value="6"/>
</dbReference>
<sequence length="589" mass="64294">MPDAFFSSSKPKPRKRKRDVSVTKPSSSKPVNGKLKRSRRDEELSETGESDAGNIDDMDLRADEVDPGESGDEDNEETPAEKRLRLAKMVLEERRQELAGDEIDAAEIDREILASRLKQDTLQHSGKISVFLASKLQTSSPVSRYTRRQRLPVTAAVASEDGSILYTGSKDGSITKWSLQHATHLSTYAKIPSHTLPMTGKGKGKGRRVAGAGVEGHIDEVLALAISFDGRYLASGGRDRRILVWDVKEDVFVKAFEGHKDAITALAFRKNTLQLYSASLDRTIKLFDLGVMGYVETLFGHQDGASSLDALSGETAVSTGMRDRTVRYWKIADETQLVFRGGGRSKLREVLEGGMEEASGGEEDAEEENPVGPRKRKGKGKEKEKSKSFLEGSIDCVAMLDESTFVSGGDSGSICLWFTSKKKPVFTQPLAHGMHEHLSESEGTIATPRWITTLGAVRYGDMFASGSWDGIIRLWKLDIKARSFSALAEIPALGFINSLQLVLPPRDTALTHTWGINSEPGSTLTANGNSENPPKLPPGRTRDEVLLVAAVAQEPRLGRWLRLHGNGEKNSALVVALPRGDLALGARTS</sequence>
<gene>
    <name evidence="7" type="ORF">RDB_LOCUS156705</name>
</gene>
<organism evidence="7 8">
    <name type="scientific">Rhizoctonia solani</name>
    <dbReference type="NCBI Taxonomy" id="456999"/>
    <lineage>
        <taxon>Eukaryota</taxon>
        <taxon>Fungi</taxon>
        <taxon>Dikarya</taxon>
        <taxon>Basidiomycota</taxon>
        <taxon>Agaricomycotina</taxon>
        <taxon>Agaricomycetes</taxon>
        <taxon>Cantharellales</taxon>
        <taxon>Ceratobasidiaceae</taxon>
        <taxon>Rhizoctonia</taxon>
    </lineage>
</organism>
<dbReference type="InterPro" id="IPR019775">
    <property type="entry name" value="WD40_repeat_CS"/>
</dbReference>
<dbReference type="Pfam" id="PF00400">
    <property type="entry name" value="WD40"/>
    <property type="match status" value="5"/>
</dbReference>
<feature type="compositionally biased region" description="Acidic residues" evidence="6">
    <location>
        <begin position="43"/>
        <end position="57"/>
    </location>
</feature>
<keyword evidence="4" id="KW-0539">Nucleus</keyword>
<feature type="repeat" description="WD" evidence="5">
    <location>
        <begin position="298"/>
        <end position="339"/>
    </location>
</feature>
<dbReference type="AlphaFoldDB" id="A0A8H3HBS7"/>
<evidence type="ECO:0000313" key="8">
    <source>
        <dbReference type="Proteomes" id="UP000663840"/>
    </source>
</evidence>
<comment type="subcellular location">
    <subcellularLocation>
        <location evidence="1">Nucleus</location>
    </subcellularLocation>
</comment>
<dbReference type="PROSITE" id="PS50294">
    <property type="entry name" value="WD_REPEATS_REGION"/>
    <property type="match status" value="2"/>
</dbReference>
<feature type="repeat" description="WD" evidence="5">
    <location>
        <begin position="146"/>
        <end position="187"/>
    </location>
</feature>
<feature type="repeat" description="WD" evidence="5">
    <location>
        <begin position="214"/>
        <end position="255"/>
    </location>
</feature>
<keyword evidence="2 5" id="KW-0853">WD repeat</keyword>
<dbReference type="InterPro" id="IPR015943">
    <property type="entry name" value="WD40/YVTN_repeat-like_dom_sf"/>
</dbReference>
<dbReference type="PANTHER" id="PTHR19865">
    <property type="entry name" value="U3 SMALL NUCLEOLAR RNA INTERACTING PROTEIN 2"/>
    <property type="match status" value="1"/>
</dbReference>
<feature type="compositionally biased region" description="Low complexity" evidence="6">
    <location>
        <begin position="22"/>
        <end position="31"/>
    </location>
</feature>
<dbReference type="PRINTS" id="PR00320">
    <property type="entry name" value="GPROTEINBRPT"/>
</dbReference>
<feature type="compositionally biased region" description="Polar residues" evidence="6">
    <location>
        <begin position="520"/>
        <end position="532"/>
    </location>
</feature>
<evidence type="ECO:0000313" key="7">
    <source>
        <dbReference type="EMBL" id="CAE6498858.1"/>
    </source>
</evidence>
<evidence type="ECO:0000256" key="3">
    <source>
        <dbReference type="ARBA" id="ARBA00022737"/>
    </source>
</evidence>
<accession>A0A8H3HBS7</accession>